<dbReference type="Proteomes" id="UP000585474">
    <property type="component" value="Unassembled WGS sequence"/>
</dbReference>
<dbReference type="InterPro" id="IPR045057">
    <property type="entry name" value="Gcn5-rel_NAT"/>
</dbReference>
<dbReference type="AlphaFoldDB" id="A0A7J0FEN2"/>
<dbReference type="InterPro" id="IPR031165">
    <property type="entry name" value="GNAT_YJDJ"/>
</dbReference>
<evidence type="ECO:0000313" key="4">
    <source>
        <dbReference type="Proteomes" id="UP000585474"/>
    </source>
</evidence>
<dbReference type="GO" id="GO:0016746">
    <property type="term" value="F:acyltransferase activity"/>
    <property type="evidence" value="ECO:0007669"/>
    <property type="project" value="UniProtKB-KW"/>
</dbReference>
<gene>
    <name evidence="3" type="ORF">Acr_11g0009350</name>
</gene>
<dbReference type="PANTHER" id="PTHR31435:SF9">
    <property type="entry name" value="PROTEIN NATD1"/>
    <property type="match status" value="1"/>
</dbReference>
<keyword evidence="3" id="KW-0808">Transferase</keyword>
<dbReference type="OrthoDB" id="74247at2759"/>
<dbReference type="CDD" id="cd00303">
    <property type="entry name" value="retropepsin_like"/>
    <property type="match status" value="1"/>
</dbReference>
<organism evidence="3 4">
    <name type="scientific">Actinidia rufa</name>
    <dbReference type="NCBI Taxonomy" id="165716"/>
    <lineage>
        <taxon>Eukaryota</taxon>
        <taxon>Viridiplantae</taxon>
        <taxon>Streptophyta</taxon>
        <taxon>Embryophyta</taxon>
        <taxon>Tracheophyta</taxon>
        <taxon>Spermatophyta</taxon>
        <taxon>Magnoliopsida</taxon>
        <taxon>eudicotyledons</taxon>
        <taxon>Gunneridae</taxon>
        <taxon>Pentapetalae</taxon>
        <taxon>asterids</taxon>
        <taxon>Ericales</taxon>
        <taxon>Actinidiaceae</taxon>
        <taxon>Actinidia</taxon>
    </lineage>
</organism>
<evidence type="ECO:0000256" key="1">
    <source>
        <dbReference type="SAM" id="MobiDB-lite"/>
    </source>
</evidence>
<dbReference type="SUPFAM" id="SSF55729">
    <property type="entry name" value="Acyl-CoA N-acyltransferases (Nat)"/>
    <property type="match status" value="1"/>
</dbReference>
<keyword evidence="3" id="KW-0012">Acyltransferase</keyword>
<name>A0A7J0FEN2_9ERIC</name>
<feature type="domain" description="N-acetyltransferase" evidence="2">
    <location>
        <begin position="15"/>
        <end position="106"/>
    </location>
</feature>
<reference evidence="3 4" key="1">
    <citation type="submission" date="2019-07" db="EMBL/GenBank/DDBJ databases">
        <title>De Novo Assembly of kiwifruit Actinidia rufa.</title>
        <authorList>
            <person name="Sugita-Konishi S."/>
            <person name="Sato K."/>
            <person name="Mori E."/>
            <person name="Abe Y."/>
            <person name="Kisaki G."/>
            <person name="Hamano K."/>
            <person name="Suezawa K."/>
            <person name="Otani M."/>
            <person name="Fukuda T."/>
            <person name="Manabe T."/>
            <person name="Gomi K."/>
            <person name="Tabuchi M."/>
            <person name="Akimitsu K."/>
            <person name="Kataoka I."/>
        </authorList>
    </citation>
    <scope>NUCLEOTIDE SEQUENCE [LARGE SCALE GENOMIC DNA]</scope>
    <source>
        <strain evidence="4">cv. Fuchu</strain>
    </source>
</reference>
<dbReference type="Pfam" id="PF14542">
    <property type="entry name" value="Acetyltransf_CG"/>
    <property type="match status" value="1"/>
</dbReference>
<dbReference type="EMBL" id="BJWL01000011">
    <property type="protein sequence ID" value="GFY96629.1"/>
    <property type="molecule type" value="Genomic_DNA"/>
</dbReference>
<protein>
    <submittedName>
        <fullName evidence="3">Acyl-CoA N-acyltransferases (NAT) superfamily protein</fullName>
    </submittedName>
</protein>
<keyword evidence="4" id="KW-1185">Reference proteome</keyword>
<feature type="compositionally biased region" description="Basic and acidic residues" evidence="1">
    <location>
        <begin position="328"/>
        <end position="340"/>
    </location>
</feature>
<dbReference type="PANTHER" id="PTHR31435">
    <property type="entry name" value="PROTEIN NATD1"/>
    <property type="match status" value="1"/>
</dbReference>
<evidence type="ECO:0000259" key="2">
    <source>
        <dbReference type="PROSITE" id="PS51729"/>
    </source>
</evidence>
<dbReference type="PROSITE" id="PS51729">
    <property type="entry name" value="GNAT_YJDJ"/>
    <property type="match status" value="1"/>
</dbReference>
<sequence length="612" mass="69430">MAATGSRGQEAQKIVWNEKQKRFETEDREAYAQYVVRDGGKVMDIVHTFVPPSKRGLGLASHLCVSAFFHAQSHSMSVIPSCSYVSRDVPNSSIMGFYPDFQFFDSLSLLLLRLFFESTITAAELSRYSKLSWTLHRSLVETQWSAAIPRHIKGKKVSCTTKSPLTVRTIGSRHRLHDRLATSRALRVWLGPTSLKTPSTTVNRRAATLGRVRCGHPDEKTHLEVEKRENKPNPTRRLRAEVIAKTGHQEVKSEVGNLGMKWFDKLPAWSVKSFYQLSESFVTWFVINTKAPKGVKMFAQLEEDVRQAERATGSSSLGEGQFKKRRKSTADHEDREKTEAEETEVGPNPRFDRGDDETNDAFEEDLPLETIHMIRGPNHSELENRIRGEIRIVKQMHKDSLGLASGEEAKTVLVRARKHHFHQSRSSVKVMYYDIFKQLKLFKVALKPARTPLVEFNAQSHWPLGNVTLKVGVDSQELVTEFVVVDIPSPRNAIVGRDWLHRVKEVASTLHQIIKFAAPKGEETLHGNQVAAKQCYLATICTKATIKPIEVPKSKIFKTITKVHEVLKGQPQVKSAPTVKDFNEGLRSSQDPEGKQVPRSWNFNNLREQWNM</sequence>
<accession>A0A7J0FEN2</accession>
<dbReference type="FunFam" id="3.40.630.30:FF:000106">
    <property type="entry name" value="Acetyltransferase At1g77540"/>
    <property type="match status" value="1"/>
</dbReference>
<dbReference type="InterPro" id="IPR016181">
    <property type="entry name" value="Acyl_CoA_acyltransferase"/>
</dbReference>
<feature type="region of interest" description="Disordered" evidence="1">
    <location>
        <begin position="309"/>
        <end position="359"/>
    </location>
</feature>
<evidence type="ECO:0000313" key="3">
    <source>
        <dbReference type="EMBL" id="GFY96629.1"/>
    </source>
</evidence>
<feature type="region of interest" description="Disordered" evidence="1">
    <location>
        <begin position="577"/>
        <end position="599"/>
    </location>
</feature>
<dbReference type="Gene3D" id="3.40.630.30">
    <property type="match status" value="1"/>
</dbReference>
<proteinExistence type="predicted"/>
<comment type="caution">
    <text evidence="3">The sequence shown here is derived from an EMBL/GenBank/DDBJ whole genome shotgun (WGS) entry which is preliminary data.</text>
</comment>